<sequence>MHPRDSLQRAFDACYEAFSVYPRPLAFHASPLRNSAEILTAVTSAPLRELSSKNLGTYAGYAVTTVGDAEDYKHFLPRIFELAIGWTGQPGLDAEMIALRLKHGNWREWPIPEQAAVEAVFAEAFAQARQEHVEEIDVQAWLCGMAILGMPLSKALDDWLVDSGINSGLQIAKFFLNATESLHAIDAKDRAFWGYVDEVTVQRLKTWIEDAPVIARMIATLDTVAPADRWIVEQAMKELAAVQSQTAH</sequence>
<keyword evidence="2" id="KW-1185">Reference proteome</keyword>
<accession>A0ABS4ENI3</accession>
<proteinExistence type="predicted"/>
<organism evidence="1 2">
    <name type="scientific">Rhizobium herbae</name>
    <dbReference type="NCBI Taxonomy" id="508661"/>
    <lineage>
        <taxon>Bacteria</taxon>
        <taxon>Pseudomonadati</taxon>
        <taxon>Pseudomonadota</taxon>
        <taxon>Alphaproteobacteria</taxon>
        <taxon>Hyphomicrobiales</taxon>
        <taxon>Rhizobiaceae</taxon>
        <taxon>Rhizobium/Agrobacterium group</taxon>
        <taxon>Rhizobium</taxon>
    </lineage>
</organism>
<reference evidence="1 2" key="1">
    <citation type="submission" date="2021-03" db="EMBL/GenBank/DDBJ databases">
        <title>Genomic Encyclopedia of Type Strains, Phase IV (KMG-IV): sequencing the most valuable type-strain genomes for metagenomic binning, comparative biology and taxonomic classification.</title>
        <authorList>
            <person name="Goeker M."/>
        </authorList>
    </citation>
    <scope>NUCLEOTIDE SEQUENCE [LARGE SCALE GENOMIC DNA]</scope>
    <source>
        <strain evidence="1 2">DSM 26427</strain>
    </source>
</reference>
<dbReference type="RefSeq" id="WP_209853545.1">
    <property type="nucleotide sequence ID" value="NZ_JAGGJV010000005.1"/>
</dbReference>
<dbReference type="EMBL" id="JAGGJV010000005">
    <property type="protein sequence ID" value="MBP1859496.1"/>
    <property type="molecule type" value="Genomic_DNA"/>
</dbReference>
<comment type="caution">
    <text evidence="1">The sequence shown here is derived from an EMBL/GenBank/DDBJ whole genome shotgun (WGS) entry which is preliminary data.</text>
</comment>
<evidence type="ECO:0000313" key="2">
    <source>
        <dbReference type="Proteomes" id="UP000823786"/>
    </source>
</evidence>
<evidence type="ECO:0000313" key="1">
    <source>
        <dbReference type="EMBL" id="MBP1859496.1"/>
    </source>
</evidence>
<gene>
    <name evidence="1" type="ORF">J2Z75_003013</name>
</gene>
<name>A0ABS4ENI3_9HYPH</name>
<evidence type="ECO:0008006" key="3">
    <source>
        <dbReference type="Google" id="ProtNLM"/>
    </source>
</evidence>
<protein>
    <recommendedName>
        <fullName evidence="3">3-methyladenine DNA glycosylase</fullName>
    </recommendedName>
</protein>
<dbReference type="Proteomes" id="UP000823786">
    <property type="component" value="Unassembled WGS sequence"/>
</dbReference>